<dbReference type="RefSeq" id="WP_078486702.1">
    <property type="nucleotide sequence ID" value="NZ_MPRJ01000028.1"/>
</dbReference>
<organism evidence="1 2">
    <name type="scientific">Solemya velesiana gill symbiont</name>
    <dbReference type="NCBI Taxonomy" id="1918948"/>
    <lineage>
        <taxon>Bacteria</taxon>
        <taxon>Pseudomonadati</taxon>
        <taxon>Pseudomonadota</taxon>
        <taxon>Gammaproteobacteria</taxon>
        <taxon>sulfur-oxidizing symbionts</taxon>
    </lineage>
</organism>
<gene>
    <name evidence="1" type="ORF">BOW51_05870</name>
</gene>
<dbReference type="Proteomes" id="UP000190896">
    <property type="component" value="Unassembled WGS sequence"/>
</dbReference>
<comment type="caution">
    <text evidence="1">The sequence shown here is derived from an EMBL/GenBank/DDBJ whole genome shotgun (WGS) entry which is preliminary data.</text>
</comment>
<name>A0A1T2KVA7_9GAMM</name>
<sequence length="110" mass="11915">MPLESAEMMQASKELLPTSRPLGELAPYVGEALIELRKGLDLFLNVGPNGCMVSSMGEVLTPSIMHGKGIESGRIQNLFSADGDVNQELLTMAALKAMGPERYYRTKSTL</sequence>
<proteinExistence type="predicted"/>
<dbReference type="EMBL" id="MPRJ01000028">
    <property type="protein sequence ID" value="OOZ36731.1"/>
    <property type="molecule type" value="Genomic_DNA"/>
</dbReference>
<evidence type="ECO:0000313" key="2">
    <source>
        <dbReference type="Proteomes" id="UP000190896"/>
    </source>
</evidence>
<evidence type="ECO:0000313" key="1">
    <source>
        <dbReference type="EMBL" id="OOZ36731.1"/>
    </source>
</evidence>
<keyword evidence="2" id="KW-1185">Reference proteome</keyword>
<reference evidence="1 2" key="1">
    <citation type="submission" date="2016-11" db="EMBL/GenBank/DDBJ databases">
        <title>Mixed transmission modes and dynamic genome evolution in an obligate animal-bacterial symbiosis.</title>
        <authorList>
            <person name="Russell S.L."/>
            <person name="Corbett-Detig R.B."/>
            <person name="Cavanaugh C.M."/>
        </authorList>
    </citation>
    <scope>NUCLEOTIDE SEQUENCE [LARGE SCALE GENOMIC DNA]</scope>
    <source>
        <strain evidence="1">Se-Cadez</strain>
    </source>
</reference>
<dbReference type="AlphaFoldDB" id="A0A1T2KVA7"/>
<protein>
    <submittedName>
        <fullName evidence="1">Uncharacterized protein</fullName>
    </submittedName>
</protein>
<accession>A0A1T2KVA7</accession>